<accession>A0A8T0CRF7</accession>
<feature type="region of interest" description="Disordered" evidence="1">
    <location>
        <begin position="101"/>
        <end position="167"/>
    </location>
</feature>
<evidence type="ECO:0000313" key="3">
    <source>
        <dbReference type="Proteomes" id="UP000806378"/>
    </source>
</evidence>
<feature type="compositionally biased region" description="Polar residues" evidence="1">
    <location>
        <begin position="127"/>
        <end position="137"/>
    </location>
</feature>
<reference evidence="2" key="1">
    <citation type="submission" date="2020-05" db="EMBL/GenBank/DDBJ databases">
        <title>WGS assembly of Corymbia citriodora subspecies variegata.</title>
        <authorList>
            <person name="Barry K."/>
            <person name="Hundley H."/>
            <person name="Shu S."/>
            <person name="Jenkins J."/>
            <person name="Grimwood J."/>
            <person name="Baten A."/>
        </authorList>
    </citation>
    <scope>NUCLEOTIDE SEQUENCE</scope>
    <source>
        <strain evidence="2">CV2-018</strain>
    </source>
</reference>
<comment type="caution">
    <text evidence="2">The sequence shown here is derived from an EMBL/GenBank/DDBJ whole genome shotgun (WGS) entry which is preliminary data.</text>
</comment>
<proteinExistence type="predicted"/>
<organism evidence="2 3">
    <name type="scientific">Corymbia citriodora subsp. variegata</name>
    <dbReference type="NCBI Taxonomy" id="360336"/>
    <lineage>
        <taxon>Eukaryota</taxon>
        <taxon>Viridiplantae</taxon>
        <taxon>Streptophyta</taxon>
        <taxon>Embryophyta</taxon>
        <taxon>Tracheophyta</taxon>
        <taxon>Spermatophyta</taxon>
        <taxon>Magnoliopsida</taxon>
        <taxon>eudicotyledons</taxon>
        <taxon>Gunneridae</taxon>
        <taxon>Pentapetalae</taxon>
        <taxon>rosids</taxon>
        <taxon>malvids</taxon>
        <taxon>Myrtales</taxon>
        <taxon>Myrtaceae</taxon>
        <taxon>Myrtoideae</taxon>
        <taxon>Eucalypteae</taxon>
        <taxon>Corymbia</taxon>
    </lineage>
</organism>
<protein>
    <submittedName>
        <fullName evidence="2">Uncharacterized protein</fullName>
    </submittedName>
</protein>
<sequence length="257" mass="27957">MKRRRLPVPFLSPPADPFDSKAKKRPCCSLLDREDIDYTLRGFNKIALPSPAASLRHTTSGPVALENVNEVFGAPNGKNRGSFGADNTGFASPEKLVFGVNPATVTTPSPARGSSSSSLLPKPPLQRTASELASYQTSGSISSFSRGSSSSGSHGSAEESPNSKRLKTTKLCLKEMRRWWDHAMREACEDNEPDEHGNTDTTEIVHQGKREEAEEEENHEAVSVGVIHDCLSLDFNCPCGKGYQIVLSGNKCYYKLV</sequence>
<dbReference type="AlphaFoldDB" id="A0A8T0CRF7"/>
<feature type="compositionally biased region" description="Low complexity" evidence="1">
    <location>
        <begin position="108"/>
        <end position="120"/>
    </location>
</feature>
<evidence type="ECO:0000313" key="2">
    <source>
        <dbReference type="EMBL" id="KAF7848485.1"/>
    </source>
</evidence>
<evidence type="ECO:0000256" key="1">
    <source>
        <dbReference type="SAM" id="MobiDB-lite"/>
    </source>
</evidence>
<dbReference type="EMBL" id="MU090101">
    <property type="protein sequence ID" value="KAF7848485.1"/>
    <property type="molecule type" value="Genomic_DNA"/>
</dbReference>
<keyword evidence="3" id="KW-1185">Reference proteome</keyword>
<dbReference type="Proteomes" id="UP000806378">
    <property type="component" value="Unassembled WGS sequence"/>
</dbReference>
<dbReference type="OrthoDB" id="1289445at2759"/>
<feature type="compositionally biased region" description="Low complexity" evidence="1">
    <location>
        <begin position="138"/>
        <end position="155"/>
    </location>
</feature>
<gene>
    <name evidence="2" type="ORF">BT93_L1902</name>
</gene>
<dbReference type="Gramene" id="rna-gnl|WGS:JABURB|Cocit.L1902.1">
    <property type="protein sequence ID" value="cds-KAF7848485.1"/>
    <property type="gene ID" value="gene-BT93_L1902"/>
</dbReference>
<name>A0A8T0CRF7_CORYI</name>
<feature type="region of interest" description="Disordered" evidence="1">
    <location>
        <begin position="1"/>
        <end position="23"/>
    </location>
</feature>